<feature type="compositionally biased region" description="Low complexity" evidence="1">
    <location>
        <begin position="191"/>
        <end position="202"/>
    </location>
</feature>
<feature type="compositionally biased region" description="Polar residues" evidence="1">
    <location>
        <begin position="99"/>
        <end position="109"/>
    </location>
</feature>
<dbReference type="InterPro" id="IPR045342">
    <property type="entry name" value="Etd1"/>
</dbReference>
<evidence type="ECO:0000256" key="1">
    <source>
        <dbReference type="SAM" id="MobiDB-lite"/>
    </source>
</evidence>
<accession>A0AAN8ECG6</accession>
<comment type="caution">
    <text evidence="2">The sequence shown here is derived from an EMBL/GenBank/DDBJ whole genome shotgun (WGS) entry which is preliminary data.</text>
</comment>
<feature type="compositionally biased region" description="Polar residues" evidence="1">
    <location>
        <begin position="951"/>
        <end position="981"/>
    </location>
</feature>
<name>A0AAN8ECG6_9EURO</name>
<feature type="region of interest" description="Disordered" evidence="1">
    <location>
        <begin position="804"/>
        <end position="839"/>
    </location>
</feature>
<feature type="compositionally biased region" description="Polar residues" evidence="1">
    <location>
        <begin position="822"/>
        <end position="833"/>
    </location>
</feature>
<reference evidence="2 3" key="1">
    <citation type="submission" date="2022-12" db="EMBL/GenBank/DDBJ databases">
        <title>Genomic features and morphological characterization of a novel Knufia sp. strain isolated from spacecraft assembly facility.</title>
        <authorList>
            <person name="Teixeira M."/>
            <person name="Chander A.M."/>
            <person name="Stajich J.E."/>
            <person name="Venkateswaran K."/>
        </authorList>
    </citation>
    <scope>NUCLEOTIDE SEQUENCE [LARGE SCALE GENOMIC DNA]</scope>
    <source>
        <strain evidence="2 3">FJI-L2-BK-P2</strain>
    </source>
</reference>
<proteinExistence type="predicted"/>
<evidence type="ECO:0000313" key="2">
    <source>
        <dbReference type="EMBL" id="KAK5952304.1"/>
    </source>
</evidence>
<dbReference type="Proteomes" id="UP001316803">
    <property type="component" value="Unassembled WGS sequence"/>
</dbReference>
<feature type="region of interest" description="Disordered" evidence="1">
    <location>
        <begin position="932"/>
        <end position="981"/>
    </location>
</feature>
<evidence type="ECO:0000313" key="3">
    <source>
        <dbReference type="Proteomes" id="UP001316803"/>
    </source>
</evidence>
<feature type="region of interest" description="Disordered" evidence="1">
    <location>
        <begin position="250"/>
        <end position="381"/>
    </location>
</feature>
<feature type="region of interest" description="Disordered" evidence="1">
    <location>
        <begin position="191"/>
        <end position="210"/>
    </location>
</feature>
<gene>
    <name evidence="2" type="ORF">OHC33_006777</name>
</gene>
<dbReference type="Pfam" id="PF20162">
    <property type="entry name" value="Etd1"/>
    <property type="match status" value="1"/>
</dbReference>
<dbReference type="GO" id="GO:0005096">
    <property type="term" value="F:GTPase activator activity"/>
    <property type="evidence" value="ECO:0007669"/>
    <property type="project" value="InterPro"/>
</dbReference>
<feature type="compositionally biased region" description="Low complexity" evidence="1">
    <location>
        <begin position="16"/>
        <end position="30"/>
    </location>
</feature>
<dbReference type="AlphaFoldDB" id="A0AAN8ECG6"/>
<feature type="compositionally biased region" description="Basic and acidic residues" evidence="1">
    <location>
        <begin position="254"/>
        <end position="268"/>
    </location>
</feature>
<protein>
    <submittedName>
        <fullName evidence="2">Uncharacterized protein</fullName>
    </submittedName>
</protein>
<sequence>MPSAAPSISRRSVSQPTTPVIPTGPTGLPVQPSQPQRQWSAPRLFMFGRDESTNQVPSSRESSTSNSRRSVLRPRTAVSRSTTEKRESSTSSGWLKRLSSFSSHNTSPAASIKLPEREDDALPPLLTTRPATSVGSVPNKLVKRSVSQRGVSQEEARGQILRRPATSHQRSQTFREILSRPISSYTNEAASSISSTIQTPPSIDHDKRSWRPFFETGFPRKRRRSESASDAGQIRIVSLPSMHNPIMILGSDLDDIRPPTDIDERPELHSGPTNGNAGSARRSRRSLSSLRRVTRRRNFTDPSVQLSTAAARGTISPMKNHEQQSPSLNDNAFHIQMPPGTPQFTSSPPLSYYDRRDSFRPRHSLSASDPPTTGSDADGRVFSDAESLDFRSDTAYDSIATRATNNSHFGQRDSKLETIFAARTSDEMGAEPQLWRGLNQKDTPDDEEMHDSPFPRENADMHGIGIAMTNTKQNSTVNTRDDISMATPPRSASIHTDDLSVTPVPPKLSNVELNSSPPLLPVSKHAQDYDQVGQMLEDMRLDQDEDLDWSAGEDSFVGEKHNIFQSRQFMSSPGVAAHHLIARFQEVEPDVELPDDMANGNAQVPSIFDWSEHQQVTNFSRPNTVHGKQDKGGRSRSAGRKGAPQLHFRSQSVPVNRDGPAEDLPTTTKFPTWKLGHKPVSEEWSDDFEFDDAEEVEVALPVVNENNNNFKDSVRSVRIPQAIIDRQPSVHLQFGQVQEFMALVEELKRLRTQAMALQILNGNASTLWDDAENIINLATINDEEEPFIATSPPSSDPFAELPAVTPTTTPNPGQAAKRRRPTTTGRRSVSAMTTPPIHGRARGESLAQARHFLQAIHQNRGGLDSSPREIEIHHQKKLPFDTQDLKDLVVRSGVITRALKEEVRRAEGVKISPLKTPPSKKTEHPLNELFRVPEAHDASPCPPFRKPNLPKSRSANSYLENGGSRQQSSPFSSPMTLATVF</sequence>
<organism evidence="2 3">
    <name type="scientific">Knufia fluminis</name>
    <dbReference type="NCBI Taxonomy" id="191047"/>
    <lineage>
        <taxon>Eukaryota</taxon>
        <taxon>Fungi</taxon>
        <taxon>Dikarya</taxon>
        <taxon>Ascomycota</taxon>
        <taxon>Pezizomycotina</taxon>
        <taxon>Eurotiomycetes</taxon>
        <taxon>Chaetothyriomycetidae</taxon>
        <taxon>Chaetothyriales</taxon>
        <taxon>Trichomeriaceae</taxon>
        <taxon>Knufia</taxon>
    </lineage>
</organism>
<feature type="region of interest" description="Disordered" evidence="1">
    <location>
        <begin position="619"/>
        <end position="670"/>
    </location>
</feature>
<dbReference type="EMBL" id="JAKLMC020000016">
    <property type="protein sequence ID" value="KAK5952304.1"/>
    <property type="molecule type" value="Genomic_DNA"/>
</dbReference>
<keyword evidence="3" id="KW-1185">Reference proteome</keyword>
<feature type="compositionally biased region" description="Low complexity" evidence="1">
    <location>
        <begin position="58"/>
        <end position="69"/>
    </location>
</feature>
<dbReference type="GO" id="GO:1902412">
    <property type="term" value="P:regulation of mitotic cytokinesis"/>
    <property type="evidence" value="ECO:0007669"/>
    <property type="project" value="InterPro"/>
</dbReference>
<feature type="region of interest" description="Disordered" evidence="1">
    <location>
        <begin position="1"/>
        <end position="171"/>
    </location>
</feature>
<feature type="compositionally biased region" description="Polar residues" evidence="1">
    <location>
        <begin position="365"/>
        <end position="375"/>
    </location>
</feature>